<keyword evidence="4" id="KW-0175">Coiled coil</keyword>
<keyword evidence="6" id="KW-1185">Reference proteome</keyword>
<proteinExistence type="inferred from homology"/>
<dbReference type="SUPFAM" id="SSF140566">
    <property type="entry name" value="FlgN-like"/>
    <property type="match status" value="1"/>
</dbReference>
<evidence type="ECO:0000256" key="4">
    <source>
        <dbReference type="SAM" id="Coils"/>
    </source>
</evidence>
<gene>
    <name evidence="5" type="ORF">EZI54_01450</name>
</gene>
<dbReference type="Gene3D" id="1.20.58.300">
    <property type="entry name" value="FlgN-like"/>
    <property type="match status" value="1"/>
</dbReference>
<comment type="caution">
    <text evidence="5">The sequence shown here is derived from an EMBL/GenBank/DDBJ whole genome shotgun (WGS) entry which is preliminary data.</text>
</comment>
<dbReference type="EMBL" id="SJDL01000002">
    <property type="protein sequence ID" value="TBW59009.1"/>
    <property type="molecule type" value="Genomic_DNA"/>
</dbReference>
<protein>
    <submittedName>
        <fullName evidence="5">Flagellar protein FlgN</fullName>
    </submittedName>
</protein>
<reference evidence="5 6" key="1">
    <citation type="submission" date="2019-02" db="EMBL/GenBank/DDBJ databases">
        <title>Marinobacter halodurans sp. nov., a marine bacterium isolated from sea tidal flat.</title>
        <authorList>
            <person name="Yoo Y."/>
            <person name="Lee D.W."/>
            <person name="Kim B.S."/>
            <person name="Kim J.-J."/>
        </authorList>
    </citation>
    <scope>NUCLEOTIDE SEQUENCE [LARGE SCALE GENOMIC DNA]</scope>
    <source>
        <strain evidence="5 6">YJ-S3-2</strain>
    </source>
</reference>
<dbReference type="Proteomes" id="UP000313645">
    <property type="component" value="Unassembled WGS sequence"/>
</dbReference>
<organism evidence="5 6">
    <name type="scientific">Marinobacter halodurans</name>
    <dbReference type="NCBI Taxonomy" id="2528979"/>
    <lineage>
        <taxon>Bacteria</taxon>
        <taxon>Pseudomonadati</taxon>
        <taxon>Pseudomonadota</taxon>
        <taxon>Gammaproteobacteria</taxon>
        <taxon>Pseudomonadales</taxon>
        <taxon>Marinobacteraceae</taxon>
        <taxon>Marinobacter</taxon>
    </lineage>
</organism>
<feature type="coiled-coil region" evidence="4">
    <location>
        <begin position="1"/>
        <end position="60"/>
    </location>
</feature>
<evidence type="ECO:0000313" key="5">
    <source>
        <dbReference type="EMBL" id="TBW59009.1"/>
    </source>
</evidence>
<evidence type="ECO:0000256" key="3">
    <source>
        <dbReference type="ARBA" id="ARBA00022795"/>
    </source>
</evidence>
<name>A0ABY1ZPZ1_9GAMM</name>
<keyword evidence="5" id="KW-0966">Cell projection</keyword>
<dbReference type="InterPro" id="IPR036679">
    <property type="entry name" value="FlgN-like_sf"/>
</dbReference>
<dbReference type="InterPro" id="IPR007809">
    <property type="entry name" value="FlgN-like"/>
</dbReference>
<keyword evidence="5" id="KW-0969">Cilium</keyword>
<comment type="similarity">
    <text evidence="2">Belongs to the FlgN family.</text>
</comment>
<evidence type="ECO:0000256" key="2">
    <source>
        <dbReference type="ARBA" id="ARBA00007703"/>
    </source>
</evidence>
<sequence>MAAIDELKALLQKDIQQLEQLGGLLASEKQLLKTSDMAGLEALTREKNHLLNEVRERAKRKIHALVAMGFNPRNGQPSTFIRAAGVEELTQLWNDAESRLKACQRLNQVNGRIIGNLQQRLGRLTEIFRGCADQAKLYGAKGQSTAVSHKTVLASA</sequence>
<accession>A0ABY1ZPZ1</accession>
<dbReference type="RefSeq" id="WP_131478318.1">
    <property type="nucleotide sequence ID" value="NZ_SJDL01000002.1"/>
</dbReference>
<evidence type="ECO:0000313" key="6">
    <source>
        <dbReference type="Proteomes" id="UP000313645"/>
    </source>
</evidence>
<evidence type="ECO:0000256" key="1">
    <source>
        <dbReference type="ARBA" id="ARBA00002397"/>
    </source>
</evidence>
<keyword evidence="3" id="KW-1005">Bacterial flagellum biogenesis</keyword>
<keyword evidence="5" id="KW-0282">Flagellum</keyword>
<dbReference type="Pfam" id="PF05130">
    <property type="entry name" value="FlgN"/>
    <property type="match status" value="1"/>
</dbReference>
<comment type="function">
    <text evidence="1">Required for the efficient initiation of filament assembly.</text>
</comment>